<dbReference type="EMBL" id="POSK01000013">
    <property type="protein sequence ID" value="PNI02921.1"/>
    <property type="molecule type" value="Genomic_DNA"/>
</dbReference>
<comment type="caution">
    <text evidence="2">The sequence shown here is derived from an EMBL/GenBank/DDBJ whole genome shotgun (WGS) entry which is preliminary data.</text>
</comment>
<protein>
    <recommendedName>
        <fullName evidence="1">Lcl C-terminal domain-containing protein</fullName>
    </recommendedName>
</protein>
<dbReference type="Pfam" id="PF07603">
    <property type="entry name" value="Lcl_C"/>
    <property type="match status" value="1"/>
</dbReference>
<dbReference type="AlphaFoldDB" id="A0A2J8GWV4"/>
<dbReference type="InterPro" id="IPR011460">
    <property type="entry name" value="Lcl_C"/>
</dbReference>
<dbReference type="OrthoDB" id="5869471at2"/>
<sequence>MKYLTLSLALVTLSAHTTEVIQECRTGTDLNPNQRFTQQIITTDMGDYKVVNDAATGLQWSYCFVGQELDANQVDCIGKPTVPYDTQTEGYANIRRATIEEVQLESKRLDGRNLSWRLPNIKELLSIYNEHCKPATYSMFSHSLNTYPEEIAALINTPLEHNNWQEYHTIFSLRDRGKAYQNHTVVSDTAVTHNNYMYYYTVNFNGWSTPIDKDRKSSGLLRLVRKIP</sequence>
<dbReference type="Proteomes" id="UP000236449">
    <property type="component" value="Unassembled WGS sequence"/>
</dbReference>
<accession>A0A2J8GWV4</accession>
<reference evidence="2 3" key="1">
    <citation type="submission" date="2018-01" db="EMBL/GenBank/DDBJ databases">
        <title>Draft genome sequences of six Vibrio diazotrophicus strains isolated from deep-sea sediments of the Baltic Sea.</title>
        <authorList>
            <person name="Castillo D."/>
            <person name="Vandieken V."/>
            <person name="Chiang O."/>
            <person name="Middelboe M."/>
        </authorList>
    </citation>
    <scope>NUCLEOTIDE SEQUENCE [LARGE SCALE GENOMIC DNA]</scope>
    <source>
        <strain evidence="2 3">60.27F</strain>
    </source>
</reference>
<name>A0A2J8GWV4_VIBDI</name>
<proteinExistence type="predicted"/>
<evidence type="ECO:0000313" key="3">
    <source>
        <dbReference type="Proteomes" id="UP000236449"/>
    </source>
</evidence>
<evidence type="ECO:0000313" key="2">
    <source>
        <dbReference type="EMBL" id="PNI02921.1"/>
    </source>
</evidence>
<dbReference type="RefSeq" id="WP_102954952.1">
    <property type="nucleotide sequence ID" value="NZ_POSI01000016.1"/>
</dbReference>
<evidence type="ECO:0000259" key="1">
    <source>
        <dbReference type="Pfam" id="PF07603"/>
    </source>
</evidence>
<feature type="domain" description="Lcl C-terminal" evidence="1">
    <location>
        <begin position="50"/>
        <end position="225"/>
    </location>
</feature>
<gene>
    <name evidence="2" type="ORF">C1N32_17320</name>
</gene>
<organism evidence="2 3">
    <name type="scientific">Vibrio diazotrophicus</name>
    <dbReference type="NCBI Taxonomy" id="685"/>
    <lineage>
        <taxon>Bacteria</taxon>
        <taxon>Pseudomonadati</taxon>
        <taxon>Pseudomonadota</taxon>
        <taxon>Gammaproteobacteria</taxon>
        <taxon>Vibrionales</taxon>
        <taxon>Vibrionaceae</taxon>
        <taxon>Vibrio</taxon>
    </lineage>
</organism>